<organism evidence="2 3">
    <name type="scientific">Arboricoccus pini</name>
    <dbReference type="NCBI Taxonomy" id="1963835"/>
    <lineage>
        <taxon>Bacteria</taxon>
        <taxon>Pseudomonadati</taxon>
        <taxon>Pseudomonadota</taxon>
        <taxon>Alphaproteobacteria</taxon>
        <taxon>Geminicoccales</taxon>
        <taxon>Geminicoccaceae</taxon>
        <taxon>Arboricoccus</taxon>
    </lineage>
</organism>
<name>A0A212RSM0_9PROT</name>
<accession>A0A212RSM0</accession>
<dbReference type="EMBL" id="FYEH01000013">
    <property type="protein sequence ID" value="SNB75503.1"/>
    <property type="molecule type" value="Genomic_DNA"/>
</dbReference>
<feature type="domain" description="DUF6468" evidence="1">
    <location>
        <begin position="35"/>
        <end position="104"/>
    </location>
</feature>
<dbReference type="Proteomes" id="UP000197065">
    <property type="component" value="Unassembled WGS sequence"/>
</dbReference>
<sequence>MNEFIIDLILLVVLTCSIAWCAVVHRRLKKIGFERSEVASFIQGVDTVVARAEAAMARLKVTAEEVAHEMTTGEDEARHRLDELNKLISAAMRVSQRLETSMNTAYRRLAEVPSRAGAVIDEEVKVAEVPQCEPSPMPAVTMHRRPVSSDLLALPAEAAEPEAIRPTFDELPLGMVEREKAPSLLAGRPRHRSTVNSILNRLARHAPAEPMFEPVDAM</sequence>
<dbReference type="InterPro" id="IPR045531">
    <property type="entry name" value="DUF6468"/>
</dbReference>
<dbReference type="Pfam" id="PF20072">
    <property type="entry name" value="DUF6468"/>
    <property type="match status" value="1"/>
</dbReference>
<evidence type="ECO:0000313" key="2">
    <source>
        <dbReference type="EMBL" id="SNB75503.1"/>
    </source>
</evidence>
<dbReference type="RefSeq" id="WP_088562492.1">
    <property type="nucleotide sequence ID" value="NZ_FYEH01000013.1"/>
</dbReference>
<keyword evidence="3" id="KW-1185">Reference proteome</keyword>
<gene>
    <name evidence="2" type="ORF">SAMN07250955_11367</name>
</gene>
<evidence type="ECO:0000259" key="1">
    <source>
        <dbReference type="Pfam" id="PF20072"/>
    </source>
</evidence>
<reference evidence="2 3" key="1">
    <citation type="submission" date="2017-06" db="EMBL/GenBank/DDBJ databases">
        <authorList>
            <person name="Kim H.J."/>
            <person name="Triplett B.A."/>
        </authorList>
    </citation>
    <scope>NUCLEOTIDE SEQUENCE [LARGE SCALE GENOMIC DNA]</scope>
    <source>
        <strain evidence="2 3">B29T1</strain>
    </source>
</reference>
<evidence type="ECO:0000313" key="3">
    <source>
        <dbReference type="Proteomes" id="UP000197065"/>
    </source>
</evidence>
<protein>
    <recommendedName>
        <fullName evidence="1">DUF6468 domain-containing protein</fullName>
    </recommendedName>
</protein>
<proteinExistence type="predicted"/>
<dbReference type="AlphaFoldDB" id="A0A212RSM0"/>